<feature type="domain" description="HTH marR-type" evidence="1">
    <location>
        <begin position="1"/>
        <end position="139"/>
    </location>
</feature>
<evidence type="ECO:0000313" key="3">
    <source>
        <dbReference type="Proteomes" id="UP000297604"/>
    </source>
</evidence>
<gene>
    <name evidence="2" type="ORF">E3O46_02700</name>
</gene>
<comment type="caution">
    <text evidence="2">The sequence shown here is derived from an EMBL/GenBank/DDBJ whole genome shotgun (WGS) entry which is preliminary data.</text>
</comment>
<protein>
    <submittedName>
        <fullName evidence="2">MarR family transcriptional regulator</fullName>
    </submittedName>
</protein>
<name>A0ABY2IPV7_9MICO</name>
<dbReference type="InterPro" id="IPR000835">
    <property type="entry name" value="HTH_MarR-typ"/>
</dbReference>
<dbReference type="SUPFAM" id="SSF46785">
    <property type="entry name" value="Winged helix' DNA-binding domain"/>
    <property type="match status" value="1"/>
</dbReference>
<accession>A0ABY2IPV7</accession>
<organism evidence="2 3">
    <name type="scientific">Cryobacterium glucosi</name>
    <dbReference type="NCBI Taxonomy" id="1259175"/>
    <lineage>
        <taxon>Bacteria</taxon>
        <taxon>Bacillati</taxon>
        <taxon>Actinomycetota</taxon>
        <taxon>Actinomycetes</taxon>
        <taxon>Micrococcales</taxon>
        <taxon>Microbacteriaceae</taxon>
        <taxon>Cryobacterium</taxon>
    </lineage>
</organism>
<dbReference type="RefSeq" id="WP_134561058.1">
    <property type="nucleotide sequence ID" value="NZ_SOFS01000012.1"/>
</dbReference>
<dbReference type="InterPro" id="IPR036388">
    <property type="entry name" value="WH-like_DNA-bd_sf"/>
</dbReference>
<dbReference type="PANTHER" id="PTHR33164:SF43">
    <property type="entry name" value="HTH-TYPE TRANSCRIPTIONAL REPRESSOR YETL"/>
    <property type="match status" value="1"/>
</dbReference>
<dbReference type="PANTHER" id="PTHR33164">
    <property type="entry name" value="TRANSCRIPTIONAL REGULATOR, MARR FAMILY"/>
    <property type="match status" value="1"/>
</dbReference>
<evidence type="ECO:0000313" key="2">
    <source>
        <dbReference type="EMBL" id="TFC22379.1"/>
    </source>
</evidence>
<keyword evidence="3" id="KW-1185">Reference proteome</keyword>
<dbReference type="InterPro" id="IPR039422">
    <property type="entry name" value="MarR/SlyA-like"/>
</dbReference>
<reference evidence="2 3" key="1">
    <citation type="submission" date="2019-03" db="EMBL/GenBank/DDBJ databases">
        <title>Genomics of glacier-inhabiting Cryobacterium strains.</title>
        <authorList>
            <person name="Liu Q."/>
            <person name="Xin Y.-H."/>
        </authorList>
    </citation>
    <scope>NUCLEOTIDE SEQUENCE [LARGE SCALE GENOMIC DNA]</scope>
    <source>
        <strain evidence="2 3">MDB1-5</strain>
    </source>
</reference>
<dbReference type="SMART" id="SM00347">
    <property type="entry name" value="HTH_MARR"/>
    <property type="match status" value="1"/>
</dbReference>
<dbReference type="Proteomes" id="UP000297604">
    <property type="component" value="Unassembled WGS sequence"/>
</dbReference>
<proteinExistence type="predicted"/>
<dbReference type="PROSITE" id="PS50995">
    <property type="entry name" value="HTH_MARR_2"/>
    <property type="match status" value="1"/>
</dbReference>
<dbReference type="Gene3D" id="1.10.10.10">
    <property type="entry name" value="Winged helix-like DNA-binding domain superfamily/Winged helix DNA-binding domain"/>
    <property type="match status" value="1"/>
</dbReference>
<sequence length="152" mass="16397">MTESPWETIDAALIRMRRLLELPAHLTSTVDLSAMLVTDTVARLRDNGERARIADIAANLTVKPSTASRLVASTEAAGFIRRTPSPDDPRSVTLDLTPAGEELNATAKGFRIGFLRHAVEGWDDQTVTDFATLLDQFSRATATTLSAPFGGS</sequence>
<dbReference type="Pfam" id="PF01047">
    <property type="entry name" value="MarR"/>
    <property type="match status" value="1"/>
</dbReference>
<dbReference type="InterPro" id="IPR036390">
    <property type="entry name" value="WH_DNA-bd_sf"/>
</dbReference>
<dbReference type="EMBL" id="SOFS01000012">
    <property type="protein sequence ID" value="TFC22379.1"/>
    <property type="molecule type" value="Genomic_DNA"/>
</dbReference>
<evidence type="ECO:0000259" key="1">
    <source>
        <dbReference type="PROSITE" id="PS50995"/>
    </source>
</evidence>